<gene>
    <name evidence="2" type="ORF">H9757_00010</name>
</gene>
<protein>
    <submittedName>
        <fullName evidence="2">DUF1294 domain-containing protein</fullName>
    </submittedName>
</protein>
<dbReference type="InterPro" id="IPR012156">
    <property type="entry name" value="Cold_shock_CspA"/>
</dbReference>
<organism evidence="2 3">
    <name type="scientific">Candidatus Mediterraneibacter faecigallinarum</name>
    <dbReference type="NCBI Taxonomy" id="2838669"/>
    <lineage>
        <taxon>Bacteria</taxon>
        <taxon>Bacillati</taxon>
        <taxon>Bacillota</taxon>
        <taxon>Clostridia</taxon>
        <taxon>Lachnospirales</taxon>
        <taxon>Lachnospiraceae</taxon>
        <taxon>Mediterraneibacter</taxon>
    </lineage>
</organism>
<name>A0A9D2NU59_9FIRM</name>
<comment type="caution">
    <text evidence="2">The sequence shown here is derived from an EMBL/GenBank/DDBJ whole genome shotgun (WGS) entry which is preliminary data.</text>
</comment>
<feature type="transmembrane region" description="Helical" evidence="1">
    <location>
        <begin position="6"/>
        <end position="24"/>
    </location>
</feature>
<evidence type="ECO:0000313" key="2">
    <source>
        <dbReference type="EMBL" id="HJC37445.1"/>
    </source>
</evidence>
<dbReference type="GO" id="GO:0003676">
    <property type="term" value="F:nucleic acid binding"/>
    <property type="evidence" value="ECO:0007669"/>
    <property type="project" value="InterPro"/>
</dbReference>
<dbReference type="PIRSF" id="PIRSF002599">
    <property type="entry name" value="Cold_shock_A"/>
    <property type="match status" value="1"/>
</dbReference>
<dbReference type="AlphaFoldDB" id="A0A9D2NU59"/>
<dbReference type="InterPro" id="IPR010718">
    <property type="entry name" value="DUF1294"/>
</dbReference>
<dbReference type="EMBL" id="DWWK01000001">
    <property type="protein sequence ID" value="HJC37445.1"/>
    <property type="molecule type" value="Genomic_DNA"/>
</dbReference>
<keyword evidence="1" id="KW-0472">Membrane</keyword>
<evidence type="ECO:0000313" key="3">
    <source>
        <dbReference type="Proteomes" id="UP000823894"/>
    </source>
</evidence>
<reference evidence="2" key="2">
    <citation type="submission" date="2021-04" db="EMBL/GenBank/DDBJ databases">
        <authorList>
            <person name="Gilroy R."/>
        </authorList>
    </citation>
    <scope>NUCLEOTIDE SEQUENCE</scope>
    <source>
        <strain evidence="2">ChiGjej1B1-1692</strain>
    </source>
</reference>
<dbReference type="Pfam" id="PF06961">
    <property type="entry name" value="DUF1294"/>
    <property type="match status" value="1"/>
</dbReference>
<proteinExistence type="predicted"/>
<accession>A0A9D2NU59</accession>
<reference evidence="2" key="1">
    <citation type="journal article" date="2021" name="PeerJ">
        <title>Extensive microbial diversity within the chicken gut microbiome revealed by metagenomics and culture.</title>
        <authorList>
            <person name="Gilroy R."/>
            <person name="Ravi A."/>
            <person name="Getino M."/>
            <person name="Pursley I."/>
            <person name="Horton D.L."/>
            <person name="Alikhan N.F."/>
            <person name="Baker D."/>
            <person name="Gharbi K."/>
            <person name="Hall N."/>
            <person name="Watson M."/>
            <person name="Adriaenssens E.M."/>
            <person name="Foster-Nyarko E."/>
            <person name="Jarju S."/>
            <person name="Secka A."/>
            <person name="Antonio M."/>
            <person name="Oren A."/>
            <person name="Chaudhuri R.R."/>
            <person name="La Ragione R."/>
            <person name="Hildebrand F."/>
            <person name="Pallen M.J."/>
        </authorList>
    </citation>
    <scope>NUCLEOTIDE SEQUENCE</scope>
    <source>
        <strain evidence="2">ChiGjej1B1-1692</strain>
    </source>
</reference>
<feature type="transmembrane region" description="Helical" evidence="1">
    <location>
        <begin position="36"/>
        <end position="56"/>
    </location>
</feature>
<evidence type="ECO:0000256" key="1">
    <source>
        <dbReference type="SAM" id="Phobius"/>
    </source>
</evidence>
<keyword evidence="1" id="KW-1133">Transmembrane helix</keyword>
<sequence>MRYLMYYLIIINIAAWLMYGLDKWKAKSGAWRIPERTLLLTALLGGSAGALAGMLLFHHKTRKPKFTVGVPVMLAAHCVILWLIFTK</sequence>
<keyword evidence="1" id="KW-0812">Transmembrane</keyword>
<dbReference type="Proteomes" id="UP000823894">
    <property type="component" value="Unassembled WGS sequence"/>
</dbReference>
<feature type="transmembrane region" description="Helical" evidence="1">
    <location>
        <begin position="68"/>
        <end position="85"/>
    </location>
</feature>